<dbReference type="InterPro" id="IPR023797">
    <property type="entry name" value="RNA3'_phos_cyclase_dom"/>
</dbReference>
<reference evidence="2" key="1">
    <citation type="journal article" date="2014" name="Front. Microbiol.">
        <title>High frequency of phylogenetically diverse reductive dehalogenase-homologous genes in deep subseafloor sedimentary metagenomes.</title>
        <authorList>
            <person name="Kawai M."/>
            <person name="Futagami T."/>
            <person name="Toyoda A."/>
            <person name="Takaki Y."/>
            <person name="Nishi S."/>
            <person name="Hori S."/>
            <person name="Arai W."/>
            <person name="Tsubouchi T."/>
            <person name="Morono Y."/>
            <person name="Uchiyama I."/>
            <person name="Ito T."/>
            <person name="Fujiyama A."/>
            <person name="Inagaki F."/>
            <person name="Takami H."/>
        </authorList>
    </citation>
    <scope>NUCLEOTIDE SEQUENCE</scope>
    <source>
        <strain evidence="2">Expedition CK06-06</strain>
    </source>
</reference>
<feature type="domain" description="RNA 3'-terminal phosphate cyclase" evidence="1">
    <location>
        <begin position="3"/>
        <end position="52"/>
    </location>
</feature>
<proteinExistence type="predicted"/>
<dbReference type="AlphaFoldDB" id="X1VKG6"/>
<dbReference type="GO" id="GO:0003824">
    <property type="term" value="F:catalytic activity"/>
    <property type="evidence" value="ECO:0007669"/>
    <property type="project" value="InterPro"/>
</dbReference>
<feature type="non-terminal residue" evidence="2">
    <location>
        <position position="1"/>
    </location>
</feature>
<evidence type="ECO:0000313" key="2">
    <source>
        <dbReference type="EMBL" id="GAJ08530.1"/>
    </source>
</evidence>
<sequence>TDGAVDTYLADQLLLPACLADGLSEISTNRLTSHLETNAEIIQAFLPIKIEIQDRNGGAVTIRVIC</sequence>
<evidence type="ECO:0000259" key="1">
    <source>
        <dbReference type="Pfam" id="PF01137"/>
    </source>
</evidence>
<gene>
    <name evidence="2" type="ORF">S12H4_43520</name>
</gene>
<dbReference type="EMBL" id="BARW01026718">
    <property type="protein sequence ID" value="GAJ08530.1"/>
    <property type="molecule type" value="Genomic_DNA"/>
</dbReference>
<protein>
    <recommendedName>
        <fullName evidence="1">RNA 3'-terminal phosphate cyclase domain-containing protein</fullName>
    </recommendedName>
</protein>
<accession>X1VKG6</accession>
<dbReference type="InterPro" id="IPR037136">
    <property type="entry name" value="RNA3'_phos_cyclase_dom_sf"/>
</dbReference>
<organism evidence="2">
    <name type="scientific">marine sediment metagenome</name>
    <dbReference type="NCBI Taxonomy" id="412755"/>
    <lineage>
        <taxon>unclassified sequences</taxon>
        <taxon>metagenomes</taxon>
        <taxon>ecological metagenomes</taxon>
    </lineage>
</organism>
<comment type="caution">
    <text evidence="2">The sequence shown here is derived from an EMBL/GenBank/DDBJ whole genome shotgun (WGS) entry which is preliminary data.</text>
</comment>
<dbReference type="SUPFAM" id="SSF55205">
    <property type="entry name" value="EPT/RTPC-like"/>
    <property type="match status" value="1"/>
</dbReference>
<dbReference type="InterPro" id="IPR013792">
    <property type="entry name" value="RNA3'P_cycl/enolpyr_Trfase_a/b"/>
</dbReference>
<name>X1VKG6_9ZZZZ</name>
<dbReference type="Gene3D" id="3.65.10.20">
    <property type="entry name" value="RNA 3'-terminal phosphate cyclase domain"/>
    <property type="match status" value="1"/>
</dbReference>
<dbReference type="Pfam" id="PF01137">
    <property type="entry name" value="RTC"/>
    <property type="match status" value="1"/>
</dbReference>